<dbReference type="GO" id="GO:0008250">
    <property type="term" value="C:oligosaccharyltransferase complex"/>
    <property type="evidence" value="ECO:0007669"/>
    <property type="project" value="TreeGrafter"/>
</dbReference>
<feature type="transmembrane region" description="Helical" evidence="9">
    <location>
        <begin position="276"/>
        <end position="301"/>
    </location>
</feature>
<evidence type="ECO:0000256" key="8">
    <source>
        <dbReference type="ARBA" id="ARBA00023136"/>
    </source>
</evidence>
<feature type="domain" description="Major facilitator superfamily associated" evidence="11">
    <location>
        <begin position="17"/>
        <end position="395"/>
    </location>
</feature>
<dbReference type="Gene3D" id="1.20.1250.20">
    <property type="entry name" value="MFS general substrate transporter like domains"/>
    <property type="match status" value="2"/>
</dbReference>
<evidence type="ECO:0000256" key="2">
    <source>
        <dbReference type="ARBA" id="ARBA00004479"/>
    </source>
</evidence>
<comment type="function">
    <text evidence="9">Subunit of the oligosaccharyl transferase (OST) complex that catalyzes the initial transfer of a defined glycan (Glc(3)Man(9)GlcNAc(2) in eukaryotes) from the lipid carrier dolichol-pyrophosphate to an asparagine residue within an Asn-X-Ser/Thr consensus motif in nascent polypeptide chains, the first step in protein N-glycosylation. N-glycosylation occurs cotranslationally and the complex associates with the Sec61 complex at the channel-forming translocon complex that mediates protein translocation across the endoplasmic reticulum (ER).</text>
</comment>
<accession>A0A2H9TPU4</accession>
<dbReference type="Proteomes" id="UP000240830">
    <property type="component" value="Unassembled WGS sequence"/>
</dbReference>
<dbReference type="InterPro" id="IPR055457">
    <property type="entry name" value="OST48_N"/>
</dbReference>
<dbReference type="SUPFAM" id="SSF103473">
    <property type="entry name" value="MFS general substrate transporter"/>
    <property type="match status" value="1"/>
</dbReference>
<dbReference type="OrthoDB" id="29105at2759"/>
<feature type="transmembrane region" description="Helical" evidence="9">
    <location>
        <begin position="772"/>
        <end position="791"/>
    </location>
</feature>
<dbReference type="PANTHER" id="PTHR10830">
    <property type="entry name" value="DOLICHYL-DIPHOSPHOOLIGOSACCHARIDE--PROTEIN GLYCOSYLTRANSFERASE 48 KDA SUBUNIT"/>
    <property type="match status" value="1"/>
</dbReference>
<comment type="caution">
    <text evidence="9">Lacks conserved residue(s) required for the propagation of feature annotation.</text>
</comment>
<keyword evidence="6 9" id="KW-0256">Endoplasmic reticulum</keyword>
<feature type="transmembrane region" description="Helical" evidence="9">
    <location>
        <begin position="12"/>
        <end position="32"/>
    </location>
</feature>
<sequence>MRQLYANLENRFLISPKLIYFAVSTAYYALYLFRAKFIKDYLRLDDTTYGDISGVMAIVGFAGATLWSWIGDNSGRHRLVLMIICLGMSLSAEFLYFIAPVQDELTRTVLTAVVFGLYAIFVGGMMPLADYLVLKILSNRPGFSRDLYSRQCLFGTAAYGVTSYLVGLLVKAFKLPIVFFVLPASSLFAVGILFLCAPADQPKSWGMTPQPTTKEPEAAVTQHPLKTLLLNANFVFMLFVVFLTGSARAVMTTFLAKYWDETMRLTETQVGTAANFGIFLEIAIFAVGPLCIRLFGVYWMLLMAQLAMVLRAWAYVGMSNTTSVYFVYSVELLKGVGFGFTQVSGTKVAMESAPDELKATAQALYSAFYSQLPLVLTAFAGGRCYQLYGSDLLFKITAVMASLALGLCTMKYLADVLTVVSAKSLLVLHDGTVDEGLVSWLNGEDAADLFNVKNSDTPYSLIDPYSDKLSYENLLMVTTQLPASVSNEQFVEYAKRGGNVLWMLPMEHASLKNRTVKLAAEFGRELDVQPPSVMDYTDKDDSTNTTVRMVPETATRVFGKGGMLRYRGRSHRLISGNPLVFPVITARKEAIAVCPPTVGLGQCTPSFGADNVLVSALQTRLNSRITLISSDGWLRERNSAARRLADWTFQRSGQLTIESYQHVNLEGRSSYRIGDRMELTVCLKLDGKPMQPTDMQMELTMMDAWVRADLHPVGDCLSTGPVKLPDRYGTFTLSMRYQRKGWPHLMRKEKFIIRPVHYEEAVRFMLSAMPYYMSWIAMMATSAFLVFPFIFPSEKRG</sequence>
<feature type="domain" description="OST48 N-terminal" evidence="10">
    <location>
        <begin position="466"/>
        <end position="638"/>
    </location>
</feature>
<dbReference type="EMBL" id="MTSL01000041">
    <property type="protein sequence ID" value="PJF19765.1"/>
    <property type="molecule type" value="Genomic_DNA"/>
</dbReference>
<evidence type="ECO:0000256" key="7">
    <source>
        <dbReference type="ARBA" id="ARBA00022989"/>
    </source>
</evidence>
<dbReference type="InterPro" id="IPR036259">
    <property type="entry name" value="MFS_trans_sf"/>
</dbReference>
<dbReference type="GO" id="GO:0018279">
    <property type="term" value="P:protein N-linked glycosylation via asparagine"/>
    <property type="evidence" value="ECO:0007669"/>
    <property type="project" value="UniProtKB-UniRule"/>
</dbReference>
<reference evidence="13 14" key="1">
    <citation type="submission" date="2016-10" db="EMBL/GenBank/DDBJ databases">
        <title>The genome of Paramicrosporidium saccamoebae is the missing link in understanding Cryptomycota and Microsporidia evolution.</title>
        <authorList>
            <person name="Quandt C.A."/>
            <person name="Beaudet D."/>
            <person name="Corsaro D."/>
            <person name="Michel R."/>
            <person name="Corradi N."/>
            <person name="James T."/>
        </authorList>
    </citation>
    <scope>NUCLEOTIDE SEQUENCE [LARGE SCALE GENOMIC DNA]</scope>
    <source>
        <strain evidence="13 14">KSL3</strain>
    </source>
</reference>
<dbReference type="UniPathway" id="UPA00378"/>
<dbReference type="AlphaFoldDB" id="A0A2H9TPU4"/>
<feature type="domain" description="OST48 middle" evidence="12">
    <location>
        <begin position="668"/>
        <end position="791"/>
    </location>
</feature>
<comment type="subunit">
    <text evidence="9">Component of the oligosaccharyltransferase (OST) complex.</text>
</comment>
<comment type="similarity">
    <text evidence="4 9">Belongs to the DDOST 48 kDa subunit family.</text>
</comment>
<name>A0A2H9TPU4_9FUNG</name>
<comment type="subcellular location">
    <subcellularLocation>
        <location evidence="9">Endoplasmic reticulum membrane</location>
        <topology evidence="9">Single-pass type I membrane protein</topology>
    </subcellularLocation>
    <subcellularLocation>
        <location evidence="1">Membrane</location>
        <topology evidence="1">Multi-pass membrane protein</topology>
    </subcellularLocation>
    <subcellularLocation>
        <location evidence="2">Membrane</location>
        <topology evidence="2">Single-pass type I membrane protein</topology>
    </subcellularLocation>
</comment>
<protein>
    <recommendedName>
        <fullName evidence="9">Dolichyl-diphosphooligosaccharide--protein glycosyltransferase subunit WBP1</fullName>
        <shortName evidence="9">Oligosaccharyl transferase subunit WBP1</shortName>
    </recommendedName>
</protein>
<evidence type="ECO:0000256" key="9">
    <source>
        <dbReference type="RuleBase" id="RU361142"/>
    </source>
</evidence>
<evidence type="ECO:0000259" key="12">
    <source>
        <dbReference type="Pfam" id="PF23358"/>
    </source>
</evidence>
<dbReference type="Pfam" id="PF23358">
    <property type="entry name" value="OST48_MD"/>
    <property type="match status" value="1"/>
</dbReference>
<keyword evidence="5 9" id="KW-0812">Transmembrane</keyword>
<evidence type="ECO:0000256" key="3">
    <source>
        <dbReference type="ARBA" id="ARBA00004922"/>
    </source>
</evidence>
<feature type="transmembrane region" description="Helical" evidence="9">
    <location>
        <begin position="234"/>
        <end position="256"/>
    </location>
</feature>
<feature type="transmembrane region" description="Helical" evidence="9">
    <location>
        <begin position="79"/>
        <end position="98"/>
    </location>
</feature>
<evidence type="ECO:0000256" key="5">
    <source>
        <dbReference type="ARBA" id="ARBA00022692"/>
    </source>
</evidence>
<dbReference type="Pfam" id="PF03345">
    <property type="entry name" value="OST48_N"/>
    <property type="match status" value="1"/>
</dbReference>
<evidence type="ECO:0000313" key="14">
    <source>
        <dbReference type="Proteomes" id="UP000240830"/>
    </source>
</evidence>
<keyword evidence="14" id="KW-1185">Reference proteome</keyword>
<comment type="pathway">
    <text evidence="3 9">Protein modification; protein glycosylation.</text>
</comment>
<evidence type="ECO:0000259" key="10">
    <source>
        <dbReference type="Pfam" id="PF03345"/>
    </source>
</evidence>
<organism evidence="13 14">
    <name type="scientific">Paramicrosporidium saccamoebae</name>
    <dbReference type="NCBI Taxonomy" id="1246581"/>
    <lineage>
        <taxon>Eukaryota</taxon>
        <taxon>Fungi</taxon>
        <taxon>Fungi incertae sedis</taxon>
        <taxon>Cryptomycota</taxon>
        <taxon>Cryptomycota incertae sedis</taxon>
        <taxon>Paramicrosporidium</taxon>
    </lineage>
</organism>
<feature type="transmembrane region" description="Helical" evidence="9">
    <location>
        <begin position="110"/>
        <end position="132"/>
    </location>
</feature>
<feature type="transmembrane region" description="Helical" evidence="9">
    <location>
        <begin position="176"/>
        <end position="197"/>
    </location>
</feature>
<evidence type="ECO:0000259" key="11">
    <source>
        <dbReference type="Pfam" id="PF12832"/>
    </source>
</evidence>
<keyword evidence="8 9" id="KW-0472">Membrane</keyword>
<dbReference type="PANTHER" id="PTHR10830:SF0">
    <property type="entry name" value="DOLICHYL-DIPHOSPHOOLIGOSACCHARIDE--PROTEIN GLYCOSYLTRANSFERASE 48 KDA SUBUNIT"/>
    <property type="match status" value="1"/>
</dbReference>
<comment type="caution">
    <text evidence="13">The sequence shown here is derived from an EMBL/GenBank/DDBJ whole genome shotgun (WGS) entry which is preliminary data.</text>
</comment>
<evidence type="ECO:0000256" key="4">
    <source>
        <dbReference type="ARBA" id="ARBA00008743"/>
    </source>
</evidence>
<proteinExistence type="inferred from homology"/>
<dbReference type="STRING" id="1246581.A0A2H9TPU4"/>
<dbReference type="InterPro" id="IPR005013">
    <property type="entry name" value="DDOST_48_kDa_subunit"/>
</dbReference>
<gene>
    <name evidence="13" type="ORF">PSACC_00400</name>
</gene>
<dbReference type="Pfam" id="PF12832">
    <property type="entry name" value="MFS_1_like"/>
    <property type="match status" value="1"/>
</dbReference>
<evidence type="ECO:0000256" key="1">
    <source>
        <dbReference type="ARBA" id="ARBA00004141"/>
    </source>
</evidence>
<feature type="transmembrane region" description="Helical" evidence="9">
    <location>
        <begin position="152"/>
        <end position="170"/>
    </location>
</feature>
<dbReference type="InterPro" id="IPR024989">
    <property type="entry name" value="MFS_assoc_dom"/>
</dbReference>
<evidence type="ECO:0000256" key="6">
    <source>
        <dbReference type="ARBA" id="ARBA00022824"/>
    </source>
</evidence>
<dbReference type="InterPro" id="IPR055459">
    <property type="entry name" value="OST48_MD"/>
</dbReference>
<feature type="transmembrane region" description="Helical" evidence="9">
    <location>
        <begin position="52"/>
        <end position="70"/>
    </location>
</feature>
<keyword evidence="7 9" id="KW-1133">Transmembrane helix</keyword>
<evidence type="ECO:0000313" key="13">
    <source>
        <dbReference type="EMBL" id="PJF19765.1"/>
    </source>
</evidence>